<sequence>MRIALLSYRSKPHCGGQGIYVRHLSRELVNLGHTVEVFSGQPYPELDPGVTLTKVPSLDLYREPDPFRVPKLREFRDLVDVEEFLTMCTAGFPEPKTFSTRVARLLRDRVDDFDIVHDNQVLGYGMLDIEKMGLPLITTLHHPITFDRRIDLQAAPWRKKPSVRRWYGFLRMQGKVARKARKIMTPSEASKRDIAKDFGVDPARMQVILLGVDDGFVPPTVPRVPGRILAMASADAPMKGIATLLEAFAKLRTERDVELLLVTKPTPGGRTEKLIDKLSIADSVRFVHGISDADLVDLMGSAEVACVPSLYEGFSLPTAELMACETPLVVSRAGAIPEVVGPDGECADLVTPGDVFELEAAIAALLDDPERRAAMGAAGRRRVQEMFSWRAVAATVAAAYDEVIADYHAESNEEKTRADR</sequence>
<feature type="domain" description="Glycosyl transferase family 1" evidence="3">
    <location>
        <begin position="227"/>
        <end position="382"/>
    </location>
</feature>
<name>A0A7W3J083_9ACTN</name>
<protein>
    <submittedName>
        <fullName evidence="5">Glycosyltransferase involved in cell wall biosynthesis</fullName>
    </submittedName>
</protein>
<reference evidence="5 6" key="1">
    <citation type="submission" date="2020-07" db="EMBL/GenBank/DDBJ databases">
        <title>Sequencing the genomes of 1000 actinobacteria strains.</title>
        <authorList>
            <person name="Klenk H.-P."/>
        </authorList>
    </citation>
    <scope>NUCLEOTIDE SEQUENCE [LARGE SCALE GENOMIC DNA]</scope>
    <source>
        <strain evidence="5 6">DSM 21349</strain>
    </source>
</reference>
<evidence type="ECO:0000259" key="4">
    <source>
        <dbReference type="Pfam" id="PF13439"/>
    </source>
</evidence>
<dbReference type="PANTHER" id="PTHR46401:SF2">
    <property type="entry name" value="GLYCOSYLTRANSFERASE WBBK-RELATED"/>
    <property type="match status" value="1"/>
</dbReference>
<gene>
    <name evidence="5" type="ORF">FB382_002000</name>
</gene>
<dbReference type="Pfam" id="PF00534">
    <property type="entry name" value="Glycos_transf_1"/>
    <property type="match status" value="1"/>
</dbReference>
<dbReference type="Proteomes" id="UP000580910">
    <property type="component" value="Unassembled WGS sequence"/>
</dbReference>
<proteinExistence type="predicted"/>
<dbReference type="SUPFAM" id="SSF53756">
    <property type="entry name" value="UDP-Glycosyltransferase/glycogen phosphorylase"/>
    <property type="match status" value="1"/>
</dbReference>
<dbReference type="GO" id="GO:0009103">
    <property type="term" value="P:lipopolysaccharide biosynthetic process"/>
    <property type="evidence" value="ECO:0007669"/>
    <property type="project" value="TreeGrafter"/>
</dbReference>
<dbReference type="EMBL" id="JACGXA010000001">
    <property type="protein sequence ID" value="MBA8803709.1"/>
    <property type="molecule type" value="Genomic_DNA"/>
</dbReference>
<dbReference type="Pfam" id="PF13439">
    <property type="entry name" value="Glyco_transf_4"/>
    <property type="match status" value="1"/>
</dbReference>
<keyword evidence="2 5" id="KW-0808">Transferase</keyword>
<dbReference type="GO" id="GO:0016757">
    <property type="term" value="F:glycosyltransferase activity"/>
    <property type="evidence" value="ECO:0007669"/>
    <property type="project" value="UniProtKB-KW"/>
</dbReference>
<keyword evidence="6" id="KW-1185">Reference proteome</keyword>
<dbReference type="PANTHER" id="PTHR46401">
    <property type="entry name" value="GLYCOSYLTRANSFERASE WBBK-RELATED"/>
    <property type="match status" value="1"/>
</dbReference>
<dbReference type="Gene3D" id="3.40.50.2000">
    <property type="entry name" value="Glycogen Phosphorylase B"/>
    <property type="match status" value="2"/>
</dbReference>
<dbReference type="InterPro" id="IPR001296">
    <property type="entry name" value="Glyco_trans_1"/>
</dbReference>
<evidence type="ECO:0000259" key="3">
    <source>
        <dbReference type="Pfam" id="PF00534"/>
    </source>
</evidence>
<dbReference type="CDD" id="cd03801">
    <property type="entry name" value="GT4_PimA-like"/>
    <property type="match status" value="1"/>
</dbReference>
<feature type="domain" description="Glycosyltransferase subfamily 4-like N-terminal" evidence="4">
    <location>
        <begin position="15"/>
        <end position="214"/>
    </location>
</feature>
<evidence type="ECO:0000256" key="1">
    <source>
        <dbReference type="ARBA" id="ARBA00022676"/>
    </source>
</evidence>
<evidence type="ECO:0000313" key="5">
    <source>
        <dbReference type="EMBL" id="MBA8803709.1"/>
    </source>
</evidence>
<evidence type="ECO:0000313" key="6">
    <source>
        <dbReference type="Proteomes" id="UP000580910"/>
    </source>
</evidence>
<evidence type="ECO:0000256" key="2">
    <source>
        <dbReference type="ARBA" id="ARBA00022679"/>
    </source>
</evidence>
<organism evidence="5 6">
    <name type="scientific">Nocardioides ginsengisegetis</name>
    <dbReference type="NCBI Taxonomy" id="661491"/>
    <lineage>
        <taxon>Bacteria</taxon>
        <taxon>Bacillati</taxon>
        <taxon>Actinomycetota</taxon>
        <taxon>Actinomycetes</taxon>
        <taxon>Propionibacteriales</taxon>
        <taxon>Nocardioidaceae</taxon>
        <taxon>Nocardioides</taxon>
    </lineage>
</organism>
<dbReference type="AlphaFoldDB" id="A0A7W3J083"/>
<dbReference type="RefSeq" id="WP_182538820.1">
    <property type="nucleotide sequence ID" value="NZ_JACGXA010000001.1"/>
</dbReference>
<keyword evidence="1" id="KW-0328">Glycosyltransferase</keyword>
<dbReference type="InterPro" id="IPR028098">
    <property type="entry name" value="Glyco_trans_4-like_N"/>
</dbReference>
<comment type="caution">
    <text evidence="5">The sequence shown here is derived from an EMBL/GenBank/DDBJ whole genome shotgun (WGS) entry which is preliminary data.</text>
</comment>
<accession>A0A7W3J083</accession>